<dbReference type="PANTHER" id="PTHR19432:SF35">
    <property type="entry name" value="SOLUTE CARRIER FAMILY 45 MEMBER 3 ISOFORM X1"/>
    <property type="match status" value="1"/>
</dbReference>
<dbReference type="PANTHER" id="PTHR19432">
    <property type="entry name" value="SUGAR TRANSPORTER"/>
    <property type="match status" value="1"/>
</dbReference>
<dbReference type="Pfam" id="PF07690">
    <property type="entry name" value="MFS_1"/>
    <property type="match status" value="1"/>
</dbReference>
<evidence type="ECO:0000313" key="9">
    <source>
        <dbReference type="EMBL" id="KAK7489876.1"/>
    </source>
</evidence>
<evidence type="ECO:0000256" key="5">
    <source>
        <dbReference type="ARBA" id="ARBA00023136"/>
    </source>
</evidence>
<evidence type="ECO:0000313" key="10">
    <source>
        <dbReference type="Proteomes" id="UP001519460"/>
    </source>
</evidence>
<reference evidence="9 10" key="1">
    <citation type="journal article" date="2023" name="Sci. Data">
        <title>Genome assembly of the Korean intertidal mud-creeper Batillaria attramentaria.</title>
        <authorList>
            <person name="Patra A.K."/>
            <person name="Ho P.T."/>
            <person name="Jun S."/>
            <person name="Lee S.J."/>
            <person name="Kim Y."/>
            <person name="Won Y.J."/>
        </authorList>
    </citation>
    <scope>NUCLEOTIDE SEQUENCE [LARGE SCALE GENOMIC DNA]</scope>
    <source>
        <strain evidence="9">Wonlab-2016</strain>
    </source>
</reference>
<feature type="transmembrane region" description="Helical" evidence="8">
    <location>
        <begin position="249"/>
        <end position="271"/>
    </location>
</feature>
<keyword evidence="2" id="KW-0813">Transport</keyword>
<feature type="region of interest" description="Disordered" evidence="7">
    <location>
        <begin position="327"/>
        <end position="360"/>
    </location>
</feature>
<feature type="transmembrane region" description="Helical" evidence="8">
    <location>
        <begin position="614"/>
        <end position="632"/>
    </location>
</feature>
<dbReference type="InterPro" id="IPR011701">
    <property type="entry name" value="MFS"/>
</dbReference>
<feature type="transmembrane region" description="Helical" evidence="8">
    <location>
        <begin position="508"/>
        <end position="526"/>
    </location>
</feature>
<keyword evidence="3 8" id="KW-0812">Transmembrane</keyword>
<comment type="caution">
    <text evidence="9">The sequence shown here is derived from an EMBL/GenBank/DDBJ whole genome shotgun (WGS) entry which is preliminary data.</text>
</comment>
<accession>A0ABD0KS97</accession>
<feature type="transmembrane region" description="Helical" evidence="8">
    <location>
        <begin position="478"/>
        <end position="496"/>
    </location>
</feature>
<evidence type="ECO:0000256" key="8">
    <source>
        <dbReference type="SAM" id="Phobius"/>
    </source>
</evidence>
<feature type="region of interest" description="Disordered" evidence="7">
    <location>
        <begin position="1"/>
        <end position="36"/>
    </location>
</feature>
<name>A0ABD0KS97_9CAEN</name>
<evidence type="ECO:0000256" key="2">
    <source>
        <dbReference type="ARBA" id="ARBA00022448"/>
    </source>
</evidence>
<feature type="compositionally biased region" description="Low complexity" evidence="7">
    <location>
        <begin position="18"/>
        <end position="27"/>
    </location>
</feature>
<keyword evidence="10" id="KW-1185">Reference proteome</keyword>
<evidence type="ECO:0000256" key="4">
    <source>
        <dbReference type="ARBA" id="ARBA00022989"/>
    </source>
</evidence>
<sequence>MAGSDNEQQRLLREDTSVSDGTSTGSSPAEWTRDKSGPRLNLREKLTLVAGLLGVEASINYEQLYLLPVLQTLGMPLRLAPLTGFVSGVLGAVVVPVLGWLSDRGSNPNGRRRNGVLLSTSLMLLGISFVIVASFLHLQSPEVLGNLDDNSSFLGNTSTSVPFEARSDKSTIRLSNFTTLPNNERSFGKKANFTPTAMNTSGGNGTTGKVPFTATFAMLGFIVYEIGYDNCNSFVRSWILACSPRCEHTSLLVLGLAVAAVGGISTAALARLDFLSLLNLASKDRDCLLRLVVQISIQGTVIAAFLVLGMGSTLRSGNRLLRSIQRQTPAIRKDSDKTHNGQCSSDDNQSSIGTVASGEVTSDRKTDSIAGTAMSSLKIYGTSCSLDETVPQHREQSPGGMTGKPPDERQHQTRAKGLAREFLRKIFCICSGMFFTCGTSFMFTYFISDYVGKAVYGGDPEADVDSDELANYLTGVRTAAWGVLVYMATYLLINLVHSRILDVIGHKVEFVLVQLVTGGSMVLLAVTARLELFFLLCVVASMHRACLYSVPYAATNDVLHNEGTQMKKKTTDEEGSKRRVGMAMSIVTAMVPLAYCILYPWTGVLTEWTGAVSTPLWVGATFSCLAAGCFLFV</sequence>
<feature type="transmembrane region" description="Helical" evidence="8">
    <location>
        <begin position="291"/>
        <end position="314"/>
    </location>
</feature>
<dbReference type="Proteomes" id="UP001519460">
    <property type="component" value="Unassembled WGS sequence"/>
</dbReference>
<gene>
    <name evidence="9" type="ORF">BaRGS_00018898</name>
</gene>
<feature type="transmembrane region" description="Helical" evidence="8">
    <location>
        <begin position="79"/>
        <end position="102"/>
    </location>
</feature>
<comment type="subcellular location">
    <subcellularLocation>
        <location evidence="1">Membrane</location>
        <topology evidence="1">Multi-pass membrane protein</topology>
    </subcellularLocation>
</comment>
<proteinExistence type="inferred from homology"/>
<keyword evidence="4 8" id="KW-1133">Transmembrane helix</keyword>
<feature type="compositionally biased region" description="Basic and acidic residues" evidence="7">
    <location>
        <begin position="7"/>
        <end position="16"/>
    </location>
</feature>
<feature type="transmembrane region" description="Helical" evidence="8">
    <location>
        <begin position="580"/>
        <end position="602"/>
    </location>
</feature>
<protein>
    <submittedName>
        <fullName evidence="9">Uncharacterized protein</fullName>
    </submittedName>
</protein>
<dbReference type="SUPFAM" id="SSF103473">
    <property type="entry name" value="MFS general substrate transporter"/>
    <property type="match status" value="1"/>
</dbReference>
<comment type="similarity">
    <text evidence="6">Belongs to the glycoside-pentoside-hexuronide (GPH) cation symporter transporter (TC 2.A.2) family.</text>
</comment>
<feature type="transmembrane region" description="Helical" evidence="8">
    <location>
        <begin position="210"/>
        <end position="228"/>
    </location>
</feature>
<feature type="transmembrane region" description="Helical" evidence="8">
    <location>
        <begin position="426"/>
        <end position="447"/>
    </location>
</feature>
<feature type="region of interest" description="Disordered" evidence="7">
    <location>
        <begin position="389"/>
        <end position="414"/>
    </location>
</feature>
<evidence type="ECO:0000256" key="6">
    <source>
        <dbReference type="ARBA" id="ARBA00038193"/>
    </source>
</evidence>
<evidence type="ECO:0000256" key="3">
    <source>
        <dbReference type="ARBA" id="ARBA00022692"/>
    </source>
</evidence>
<feature type="transmembrane region" description="Helical" evidence="8">
    <location>
        <begin position="114"/>
        <end position="138"/>
    </location>
</feature>
<keyword evidence="5 8" id="KW-0472">Membrane</keyword>
<dbReference type="Gene3D" id="1.20.1250.20">
    <property type="entry name" value="MFS general substrate transporter like domains"/>
    <property type="match status" value="2"/>
</dbReference>
<feature type="transmembrane region" description="Helical" evidence="8">
    <location>
        <begin position="532"/>
        <end position="559"/>
    </location>
</feature>
<dbReference type="EMBL" id="JACVVK020000133">
    <property type="protein sequence ID" value="KAK7489876.1"/>
    <property type="molecule type" value="Genomic_DNA"/>
</dbReference>
<dbReference type="InterPro" id="IPR036259">
    <property type="entry name" value="MFS_trans_sf"/>
</dbReference>
<organism evidence="9 10">
    <name type="scientific">Batillaria attramentaria</name>
    <dbReference type="NCBI Taxonomy" id="370345"/>
    <lineage>
        <taxon>Eukaryota</taxon>
        <taxon>Metazoa</taxon>
        <taxon>Spiralia</taxon>
        <taxon>Lophotrochozoa</taxon>
        <taxon>Mollusca</taxon>
        <taxon>Gastropoda</taxon>
        <taxon>Caenogastropoda</taxon>
        <taxon>Sorbeoconcha</taxon>
        <taxon>Cerithioidea</taxon>
        <taxon>Batillariidae</taxon>
        <taxon>Batillaria</taxon>
    </lineage>
</organism>
<evidence type="ECO:0000256" key="1">
    <source>
        <dbReference type="ARBA" id="ARBA00004141"/>
    </source>
</evidence>
<feature type="compositionally biased region" description="Polar residues" evidence="7">
    <location>
        <begin position="340"/>
        <end position="354"/>
    </location>
</feature>
<evidence type="ECO:0000256" key="7">
    <source>
        <dbReference type="SAM" id="MobiDB-lite"/>
    </source>
</evidence>
<dbReference type="GO" id="GO:0016020">
    <property type="term" value="C:membrane"/>
    <property type="evidence" value="ECO:0007669"/>
    <property type="project" value="UniProtKB-SubCell"/>
</dbReference>
<dbReference type="AlphaFoldDB" id="A0ABD0KS97"/>